<name>A0A2R8B647_9RHOB</name>
<dbReference type="RefSeq" id="WP_108852432.1">
    <property type="nucleotide sequence ID" value="NZ_OMOQ01000001.1"/>
</dbReference>
<dbReference type="SUPFAM" id="SSF54593">
    <property type="entry name" value="Glyoxalase/Bleomycin resistance protein/Dihydroxybiphenyl dioxygenase"/>
    <property type="match status" value="1"/>
</dbReference>
<sequence>MIIPATRYKDCEAALGFLKEAFGLHEHAIHRDEAGNIVHAQLMHAGGMVMFGPARDGEFDKLMTDPAETGGRETTTIYVVVRDVPGLYEQAKERGAKILLPLRHEDYGGQSFTAADPEGHIWSFGSYDPLAPHPA</sequence>
<dbReference type="EMBL" id="OMOQ01000001">
    <property type="protein sequence ID" value="SPH18052.1"/>
    <property type="molecule type" value="Genomic_DNA"/>
</dbReference>
<dbReference type="PANTHER" id="PTHR34109:SF1">
    <property type="entry name" value="VOC DOMAIN-CONTAINING PROTEIN"/>
    <property type="match status" value="1"/>
</dbReference>
<organism evidence="2 3">
    <name type="scientific">Albidovulum aquaemixtae</name>
    <dbReference type="NCBI Taxonomy" id="1542388"/>
    <lineage>
        <taxon>Bacteria</taxon>
        <taxon>Pseudomonadati</taxon>
        <taxon>Pseudomonadota</taxon>
        <taxon>Alphaproteobacteria</taxon>
        <taxon>Rhodobacterales</taxon>
        <taxon>Paracoccaceae</taxon>
        <taxon>Albidovulum</taxon>
    </lineage>
</organism>
<reference evidence="2 3" key="1">
    <citation type="submission" date="2018-03" db="EMBL/GenBank/DDBJ databases">
        <authorList>
            <person name="Keele B.F."/>
        </authorList>
    </citation>
    <scope>NUCLEOTIDE SEQUENCE [LARGE SCALE GENOMIC DNA]</scope>
    <source>
        <strain evidence="2 3">CECT 8626</strain>
    </source>
</reference>
<dbReference type="Gene3D" id="3.30.720.110">
    <property type="match status" value="1"/>
</dbReference>
<dbReference type="InterPro" id="IPR037523">
    <property type="entry name" value="VOC_core"/>
</dbReference>
<dbReference type="Pfam" id="PF00903">
    <property type="entry name" value="Glyoxalase"/>
    <property type="match status" value="1"/>
</dbReference>
<protein>
    <recommendedName>
        <fullName evidence="1">VOC domain-containing protein</fullName>
    </recommendedName>
</protein>
<accession>A0A2R8B647</accession>
<evidence type="ECO:0000259" key="1">
    <source>
        <dbReference type="PROSITE" id="PS51819"/>
    </source>
</evidence>
<dbReference type="AlphaFoldDB" id="A0A2R8B647"/>
<dbReference type="PROSITE" id="PS51819">
    <property type="entry name" value="VOC"/>
    <property type="match status" value="1"/>
</dbReference>
<dbReference type="OrthoDB" id="9798201at2"/>
<evidence type="ECO:0000313" key="2">
    <source>
        <dbReference type="EMBL" id="SPH18052.1"/>
    </source>
</evidence>
<dbReference type="PANTHER" id="PTHR34109">
    <property type="entry name" value="BNAUNNG04460D PROTEIN-RELATED"/>
    <property type="match status" value="1"/>
</dbReference>
<gene>
    <name evidence="2" type="ORF">DEA8626_01582</name>
</gene>
<dbReference type="Gene3D" id="3.30.720.120">
    <property type="match status" value="1"/>
</dbReference>
<dbReference type="InterPro" id="IPR004360">
    <property type="entry name" value="Glyas_Fos-R_dOase_dom"/>
</dbReference>
<keyword evidence="3" id="KW-1185">Reference proteome</keyword>
<evidence type="ECO:0000313" key="3">
    <source>
        <dbReference type="Proteomes" id="UP000244924"/>
    </source>
</evidence>
<feature type="domain" description="VOC" evidence="1">
    <location>
        <begin position="1"/>
        <end position="127"/>
    </location>
</feature>
<dbReference type="InterPro" id="IPR029068">
    <property type="entry name" value="Glyas_Bleomycin-R_OHBP_Dase"/>
</dbReference>
<dbReference type="Proteomes" id="UP000244924">
    <property type="component" value="Unassembled WGS sequence"/>
</dbReference>
<proteinExistence type="predicted"/>